<dbReference type="InterPro" id="IPR005467">
    <property type="entry name" value="His_kinase_dom"/>
</dbReference>
<protein>
    <recommendedName>
        <fullName evidence="3">histidine kinase</fullName>
        <ecNumber evidence="3">2.7.13.3</ecNumber>
    </recommendedName>
</protein>
<organism evidence="13 14">
    <name type="scientific">Phreatobacter stygius</name>
    <dbReference type="NCBI Taxonomy" id="1940610"/>
    <lineage>
        <taxon>Bacteria</taxon>
        <taxon>Pseudomonadati</taxon>
        <taxon>Pseudomonadota</taxon>
        <taxon>Alphaproteobacteria</taxon>
        <taxon>Hyphomicrobiales</taxon>
        <taxon>Phreatobacteraceae</taxon>
        <taxon>Phreatobacter</taxon>
    </lineage>
</organism>
<evidence type="ECO:0000256" key="4">
    <source>
        <dbReference type="ARBA" id="ARBA00022553"/>
    </source>
</evidence>
<evidence type="ECO:0000313" key="13">
    <source>
        <dbReference type="EMBL" id="QCI66889.1"/>
    </source>
</evidence>
<evidence type="ECO:0000256" key="2">
    <source>
        <dbReference type="ARBA" id="ARBA00004370"/>
    </source>
</evidence>
<dbReference type="InterPro" id="IPR003660">
    <property type="entry name" value="HAMP_dom"/>
</dbReference>
<evidence type="ECO:0000256" key="8">
    <source>
        <dbReference type="ARBA" id="ARBA00022989"/>
    </source>
</evidence>
<feature type="transmembrane region" description="Helical" evidence="10">
    <location>
        <begin position="158"/>
        <end position="177"/>
    </location>
</feature>
<dbReference type="Pfam" id="PF02518">
    <property type="entry name" value="HATPase_c"/>
    <property type="match status" value="1"/>
</dbReference>
<dbReference type="InterPro" id="IPR050428">
    <property type="entry name" value="TCS_sensor_his_kinase"/>
</dbReference>
<dbReference type="OrthoDB" id="9815202at2"/>
<dbReference type="GO" id="GO:0000155">
    <property type="term" value="F:phosphorelay sensor kinase activity"/>
    <property type="evidence" value="ECO:0007669"/>
    <property type="project" value="InterPro"/>
</dbReference>
<dbReference type="InterPro" id="IPR036890">
    <property type="entry name" value="HATPase_C_sf"/>
</dbReference>
<name>A0A4D7AZW1_9HYPH</name>
<dbReference type="PROSITE" id="PS50885">
    <property type="entry name" value="HAMP"/>
    <property type="match status" value="1"/>
</dbReference>
<dbReference type="PANTHER" id="PTHR45436:SF5">
    <property type="entry name" value="SENSOR HISTIDINE KINASE TRCS"/>
    <property type="match status" value="1"/>
</dbReference>
<reference evidence="13 14" key="1">
    <citation type="submission" date="2019-04" db="EMBL/GenBank/DDBJ databases">
        <title>Phreatobacter aquaticus sp. nov.</title>
        <authorList>
            <person name="Choi A."/>
        </authorList>
    </citation>
    <scope>NUCLEOTIDE SEQUENCE [LARGE SCALE GENOMIC DNA]</scope>
    <source>
        <strain evidence="13 14">KCTC 52518</strain>
    </source>
</reference>
<keyword evidence="8 10" id="KW-1133">Transmembrane helix</keyword>
<dbReference type="SMART" id="SM00387">
    <property type="entry name" value="HATPase_c"/>
    <property type="match status" value="1"/>
</dbReference>
<evidence type="ECO:0000313" key="14">
    <source>
        <dbReference type="Proteomes" id="UP000298781"/>
    </source>
</evidence>
<evidence type="ECO:0000256" key="6">
    <source>
        <dbReference type="ARBA" id="ARBA00022692"/>
    </source>
</evidence>
<dbReference type="GO" id="GO:0005886">
    <property type="term" value="C:plasma membrane"/>
    <property type="evidence" value="ECO:0007669"/>
    <property type="project" value="TreeGrafter"/>
</dbReference>
<evidence type="ECO:0000256" key="7">
    <source>
        <dbReference type="ARBA" id="ARBA00022777"/>
    </source>
</evidence>
<feature type="domain" description="Histidine kinase" evidence="11">
    <location>
        <begin position="237"/>
        <end position="436"/>
    </location>
</feature>
<dbReference type="Gene3D" id="3.30.565.10">
    <property type="entry name" value="Histidine kinase-like ATPase, C-terminal domain"/>
    <property type="match status" value="1"/>
</dbReference>
<dbReference type="EMBL" id="CP039690">
    <property type="protein sequence ID" value="QCI66889.1"/>
    <property type="molecule type" value="Genomic_DNA"/>
</dbReference>
<dbReference type="AlphaFoldDB" id="A0A4D7AZW1"/>
<comment type="catalytic activity">
    <reaction evidence="1">
        <text>ATP + protein L-histidine = ADP + protein N-phospho-L-histidine.</text>
        <dbReference type="EC" id="2.7.13.3"/>
    </reaction>
</comment>
<dbReference type="Proteomes" id="UP000298781">
    <property type="component" value="Chromosome"/>
</dbReference>
<dbReference type="SUPFAM" id="SSF55874">
    <property type="entry name" value="ATPase domain of HSP90 chaperone/DNA topoisomerase II/histidine kinase"/>
    <property type="match status" value="1"/>
</dbReference>
<evidence type="ECO:0000256" key="1">
    <source>
        <dbReference type="ARBA" id="ARBA00000085"/>
    </source>
</evidence>
<proteinExistence type="predicted"/>
<dbReference type="EC" id="2.7.13.3" evidence="3"/>
<keyword evidence="5" id="KW-0808">Transferase</keyword>
<evidence type="ECO:0000259" key="11">
    <source>
        <dbReference type="PROSITE" id="PS50109"/>
    </source>
</evidence>
<dbReference type="KEGG" id="pstg:E8M01_23160"/>
<keyword evidence="10" id="KW-0472">Membrane</keyword>
<keyword evidence="9" id="KW-0902">Two-component regulatory system</keyword>
<evidence type="ECO:0000259" key="12">
    <source>
        <dbReference type="PROSITE" id="PS50885"/>
    </source>
</evidence>
<dbReference type="PROSITE" id="PS50109">
    <property type="entry name" value="HIS_KIN"/>
    <property type="match status" value="1"/>
</dbReference>
<accession>A0A4D7AZW1</accession>
<dbReference type="InterPro" id="IPR036097">
    <property type="entry name" value="HisK_dim/P_sf"/>
</dbReference>
<dbReference type="Gene3D" id="1.10.287.130">
    <property type="match status" value="1"/>
</dbReference>
<dbReference type="PANTHER" id="PTHR45436">
    <property type="entry name" value="SENSOR HISTIDINE KINASE YKOH"/>
    <property type="match status" value="1"/>
</dbReference>
<keyword evidence="6 10" id="KW-0812">Transmembrane</keyword>
<evidence type="ECO:0000256" key="3">
    <source>
        <dbReference type="ARBA" id="ARBA00012438"/>
    </source>
</evidence>
<dbReference type="RefSeq" id="WP_136962327.1">
    <property type="nucleotide sequence ID" value="NZ_CP039690.1"/>
</dbReference>
<evidence type="ECO:0000256" key="9">
    <source>
        <dbReference type="ARBA" id="ARBA00023012"/>
    </source>
</evidence>
<gene>
    <name evidence="13" type="ORF">E8M01_23160</name>
</gene>
<comment type="subcellular location">
    <subcellularLocation>
        <location evidence="2">Membrane</location>
    </subcellularLocation>
</comment>
<keyword evidence="7 13" id="KW-0418">Kinase</keyword>
<keyword evidence="4" id="KW-0597">Phosphoprotein</keyword>
<dbReference type="InterPro" id="IPR003594">
    <property type="entry name" value="HATPase_dom"/>
</dbReference>
<evidence type="ECO:0000256" key="5">
    <source>
        <dbReference type="ARBA" id="ARBA00022679"/>
    </source>
</evidence>
<evidence type="ECO:0000256" key="10">
    <source>
        <dbReference type="SAM" id="Phobius"/>
    </source>
</evidence>
<feature type="domain" description="HAMP" evidence="12">
    <location>
        <begin position="178"/>
        <end position="229"/>
    </location>
</feature>
<sequence>MRSLEGRLILITAVWTVAAIALVTALLGGFAERSARRALELRLATAADQLASNMDIGSDGTVTLGRLPDEAGFTRSRSGWYWLVVADGKAIAQSRSFAGREPAAFLASARGETGAGTLGEHVAFIERRIPDETIPARLMVTAPLAEIEAEVAGIRATILWVMLGLALALIAGITAQIRWGLRPVRQLASDIELVRAGEKETVARPDIANLREVAEAVNRLITQLAATAERSRQDAANLAHAIKTPLSVIILRAGQGGAAADPGVLGSAEQIQRQVDRRLKRGRGIKAGLAPTNTPIAPVVDDATFAAGRVHGARGIRAEAVIDLSLTVEASREDLEEIVGNLVDNAFKWAASKVTVEAIRRDRLVTITIEDDGPGIAEDALAAAGERGTQLDETVPGAGLGLAIVHDLVADLGGTLVLSRGRLGGLEVAITLAAGRETPVGGSGHQG</sequence>
<keyword evidence="14" id="KW-1185">Reference proteome</keyword>
<dbReference type="SUPFAM" id="SSF47384">
    <property type="entry name" value="Homodimeric domain of signal transducing histidine kinase"/>
    <property type="match status" value="1"/>
</dbReference>